<dbReference type="HOGENOM" id="CLU_1400530_0_0_9"/>
<dbReference type="Proteomes" id="UP000005104">
    <property type="component" value="Chromosome"/>
</dbReference>
<keyword evidence="3" id="KW-1185">Reference proteome</keyword>
<evidence type="ECO:0000256" key="1">
    <source>
        <dbReference type="SAM" id="Phobius"/>
    </source>
</evidence>
<evidence type="ECO:0000313" key="3">
    <source>
        <dbReference type="Proteomes" id="UP000005104"/>
    </source>
</evidence>
<dbReference type="RefSeq" id="WP_007785458.1">
    <property type="nucleotide sequence ID" value="NZ_CM001441.1"/>
</dbReference>
<proteinExistence type="predicted"/>
<name>H5XWY3_9FIRM</name>
<protein>
    <submittedName>
        <fullName evidence="2">Uncharacterized protein</fullName>
    </submittedName>
</protein>
<keyword evidence="1" id="KW-1133">Transmembrane helix</keyword>
<organism evidence="2 3">
    <name type="scientific">Desulfosporosinus youngiae DSM 17734</name>
    <dbReference type="NCBI Taxonomy" id="768710"/>
    <lineage>
        <taxon>Bacteria</taxon>
        <taxon>Bacillati</taxon>
        <taxon>Bacillota</taxon>
        <taxon>Clostridia</taxon>
        <taxon>Eubacteriales</taxon>
        <taxon>Desulfitobacteriaceae</taxon>
        <taxon>Desulfosporosinus</taxon>
    </lineage>
</organism>
<sequence>MSWNIKKWNWSGTLVTMSTAIFALVSLISVYISITTWQIQREAARPYFTFLESPSIRLTGSLSYEFEFKFKNVGTHPATNLFSRTLVFEQQLLQTPILIDDYTVVNDIPRDTTTSLLLNLNDPDLVEKTNINPHFVIICLRYADPIVHKSYTQTIYLKWAGVIAGSKQPLIHVEMSEKEAILNYLETHHLLE</sequence>
<dbReference type="eggNOG" id="ENOG50339EC">
    <property type="taxonomic scope" value="Bacteria"/>
</dbReference>
<feature type="transmembrane region" description="Helical" evidence="1">
    <location>
        <begin position="12"/>
        <end position="34"/>
    </location>
</feature>
<evidence type="ECO:0000313" key="2">
    <source>
        <dbReference type="EMBL" id="EHQ90851.1"/>
    </source>
</evidence>
<dbReference type="OrthoDB" id="1796232at2"/>
<keyword evidence="1" id="KW-0812">Transmembrane</keyword>
<keyword evidence="1" id="KW-0472">Membrane</keyword>
<accession>H5XWY3</accession>
<reference evidence="2 3" key="1">
    <citation type="submission" date="2011-11" db="EMBL/GenBank/DDBJ databases">
        <title>The Noncontiguous Finished genome of Desulfosporosinus youngiae DSM 17734.</title>
        <authorList>
            <consortium name="US DOE Joint Genome Institute (JGI-PGF)"/>
            <person name="Lucas S."/>
            <person name="Han J."/>
            <person name="Lapidus A."/>
            <person name="Cheng J.-F."/>
            <person name="Goodwin L."/>
            <person name="Pitluck S."/>
            <person name="Peters L."/>
            <person name="Ovchinnikova G."/>
            <person name="Lu M."/>
            <person name="Land M.L."/>
            <person name="Hauser L."/>
            <person name="Pester M."/>
            <person name="Spring S."/>
            <person name="Ollivier B."/>
            <person name="Rattei T."/>
            <person name="Klenk H.-P."/>
            <person name="Wagner M."/>
            <person name="Loy A."/>
            <person name="Woyke T.J."/>
        </authorList>
    </citation>
    <scope>NUCLEOTIDE SEQUENCE [LARGE SCALE GENOMIC DNA]</scope>
    <source>
        <strain evidence="2 3">DSM 17734</strain>
    </source>
</reference>
<gene>
    <name evidence="2" type="ORF">DesyoDRAFT_3869</name>
</gene>
<dbReference type="AlphaFoldDB" id="H5XWY3"/>
<dbReference type="EMBL" id="CM001441">
    <property type="protein sequence ID" value="EHQ90851.1"/>
    <property type="molecule type" value="Genomic_DNA"/>
</dbReference>